<dbReference type="InterPro" id="IPR036075">
    <property type="entry name" value="ARMT-1-like_metal-bd_sf"/>
</dbReference>
<gene>
    <name evidence="2" type="ORF">D6D85_07140</name>
</gene>
<evidence type="ECO:0000313" key="3">
    <source>
        <dbReference type="Proteomes" id="UP000277582"/>
    </source>
</evidence>
<dbReference type="Pfam" id="PF01937">
    <property type="entry name" value="ARMT1-like_dom"/>
    <property type="match status" value="1"/>
</dbReference>
<reference evidence="2 3" key="1">
    <citation type="submission" date="2018-10" db="EMBL/GenBank/DDBJ databases">
        <title>Co-occurring genomic capacity for anaerobic methane metabolism and dissimilatory sulfite reduction discovered in the Korarchaeota.</title>
        <authorList>
            <person name="Mckay L.J."/>
            <person name="Dlakic M."/>
            <person name="Fields M.W."/>
            <person name="Delmont T.O."/>
            <person name="Eren A.M."/>
            <person name="Jay Z.J."/>
            <person name="Klingelsmith K.B."/>
            <person name="Rusch D.B."/>
            <person name="Inskeep W.P."/>
        </authorList>
    </citation>
    <scope>NUCLEOTIDE SEQUENCE [LARGE SCALE GENOMIC DNA]</scope>
    <source>
        <strain evidence="2 3">MDKW</strain>
    </source>
</reference>
<evidence type="ECO:0000259" key="1">
    <source>
        <dbReference type="Pfam" id="PF01937"/>
    </source>
</evidence>
<feature type="domain" description="Damage-control phosphatase ARMT1-like metal-binding" evidence="1">
    <location>
        <begin position="33"/>
        <end position="155"/>
    </location>
</feature>
<keyword evidence="3" id="KW-1185">Reference proteome</keyword>
<name>A0A429GMF9_9CREN</name>
<dbReference type="SUPFAM" id="SSF111321">
    <property type="entry name" value="AF1104-like"/>
    <property type="match status" value="1"/>
</dbReference>
<proteinExistence type="predicted"/>
<feature type="non-terminal residue" evidence="2">
    <location>
        <position position="155"/>
    </location>
</feature>
<evidence type="ECO:0000313" key="2">
    <source>
        <dbReference type="EMBL" id="RSN74951.1"/>
    </source>
</evidence>
<dbReference type="Gene3D" id="1.10.285.20">
    <property type="entry name" value="Uncharacterised protein PF01937, DUF89, domain 2"/>
    <property type="match status" value="1"/>
</dbReference>
<sequence length="155" mass="17630">MWLDKLCKLCLVHSRTKDLIDLGCSEKVPQLLRFLADVMGKSRTEAFSESFDYIKVLLNSADPYKERKKELNKATEPVAYNIRRCLAHKSWNLKEALRISAAANIIDTSVLGYESRDLVEAIWEKPALEEHIEIPKNVYIILDNAGEALIDVVLA</sequence>
<dbReference type="InterPro" id="IPR002791">
    <property type="entry name" value="ARMT1-like_metal-bd"/>
</dbReference>
<dbReference type="Proteomes" id="UP000277582">
    <property type="component" value="Unassembled WGS sequence"/>
</dbReference>
<dbReference type="EMBL" id="RCOS01000082">
    <property type="protein sequence ID" value="RSN74951.1"/>
    <property type="molecule type" value="Genomic_DNA"/>
</dbReference>
<organism evidence="2 3">
    <name type="scientific">Candidatus Methanodesulfokora washburnensis</name>
    <dbReference type="NCBI Taxonomy" id="2478471"/>
    <lineage>
        <taxon>Archaea</taxon>
        <taxon>Thermoproteota</taxon>
        <taxon>Candidatus Korarchaeia</taxon>
        <taxon>Candidatus Korarchaeia incertae sedis</taxon>
        <taxon>Candidatus Methanodesulfokora</taxon>
    </lineage>
</organism>
<dbReference type="AlphaFoldDB" id="A0A429GMF9"/>
<comment type="caution">
    <text evidence="2">The sequence shown here is derived from an EMBL/GenBank/DDBJ whole genome shotgun (WGS) entry which is preliminary data.</text>
</comment>
<protein>
    <submittedName>
        <fullName evidence="2">DUF89 family protein</fullName>
    </submittedName>
</protein>
<accession>A0A429GMF9</accession>